<name>A0A9Q9T322_9MICO</name>
<organism evidence="2 3">
    <name type="scientific">Curtobacterium poinsettiae</name>
    <dbReference type="NCBI Taxonomy" id="159612"/>
    <lineage>
        <taxon>Bacteria</taxon>
        <taxon>Bacillati</taxon>
        <taxon>Actinomycetota</taxon>
        <taxon>Actinomycetes</taxon>
        <taxon>Micrococcales</taxon>
        <taxon>Microbacteriaceae</taxon>
        <taxon>Curtobacterium</taxon>
    </lineage>
</organism>
<dbReference type="SUPFAM" id="SSF46785">
    <property type="entry name" value="Winged helix' DNA-binding domain"/>
    <property type="match status" value="1"/>
</dbReference>
<dbReference type="PANTHER" id="PTHR33164:SF43">
    <property type="entry name" value="HTH-TYPE TRANSCRIPTIONAL REPRESSOR YETL"/>
    <property type="match status" value="1"/>
</dbReference>
<dbReference type="InterPro" id="IPR039422">
    <property type="entry name" value="MarR/SlyA-like"/>
</dbReference>
<dbReference type="PANTHER" id="PTHR33164">
    <property type="entry name" value="TRANSCRIPTIONAL REGULATOR, MARR FAMILY"/>
    <property type="match status" value="1"/>
</dbReference>
<dbReference type="AlphaFoldDB" id="A0A9Q9T322"/>
<gene>
    <name evidence="2" type="ORF">OE229_00835</name>
</gene>
<dbReference type="InterPro" id="IPR036390">
    <property type="entry name" value="WH_DNA-bd_sf"/>
</dbReference>
<dbReference type="KEGG" id="cpoi:OE229_00835"/>
<evidence type="ECO:0000313" key="2">
    <source>
        <dbReference type="EMBL" id="UYC81039.1"/>
    </source>
</evidence>
<dbReference type="PROSITE" id="PS50995">
    <property type="entry name" value="HTH_MARR_2"/>
    <property type="match status" value="1"/>
</dbReference>
<feature type="domain" description="HTH marR-type" evidence="1">
    <location>
        <begin position="15"/>
        <end position="142"/>
    </location>
</feature>
<dbReference type="SMART" id="SM00347">
    <property type="entry name" value="HTH_MARR"/>
    <property type="match status" value="1"/>
</dbReference>
<dbReference type="Gene3D" id="1.10.10.10">
    <property type="entry name" value="Winged helix-like DNA-binding domain superfamily/Winged helix DNA-binding domain"/>
    <property type="match status" value="1"/>
</dbReference>
<dbReference type="GO" id="GO:0006950">
    <property type="term" value="P:response to stress"/>
    <property type="evidence" value="ECO:0007669"/>
    <property type="project" value="TreeGrafter"/>
</dbReference>
<reference evidence="2" key="1">
    <citation type="submission" date="2022-09" db="EMBL/GenBank/DDBJ databases">
        <title>Taxonomy of Curtobacterium flaccumfaciens.</title>
        <authorList>
            <person name="Osdaghi E."/>
            <person name="Taghavi S.M."/>
            <person name="Hamidizade M."/>
            <person name="Abachi H."/>
            <person name="Fazliarab A."/>
            <person name="Baeyen S."/>
            <person name="Portier P."/>
            <person name="Van Vaerenbergh J."/>
            <person name="Jacques M.-A."/>
        </authorList>
    </citation>
    <scope>NUCLEOTIDE SEQUENCE</scope>
    <source>
        <strain evidence="2">AGQB46</strain>
    </source>
</reference>
<evidence type="ECO:0000259" key="1">
    <source>
        <dbReference type="PROSITE" id="PS50995"/>
    </source>
</evidence>
<sequence length="153" mass="15959">MPQELPAPRDDVDVDGIVAWTVIRAARTLSRRLAAELAPLGLTPVEFGALIQLAVAGERSQADLARAVGVRPQSMTTLIGGLATRGLVERGAAPGRGRASRMRLTDQGEALLARAHPIVRASNAWFGDGAEPISAILLPLLEPDTGDDGSAVP</sequence>
<dbReference type="RefSeq" id="WP_262139289.1">
    <property type="nucleotide sequence ID" value="NZ_CP106879.1"/>
</dbReference>
<dbReference type="GO" id="GO:0003700">
    <property type="term" value="F:DNA-binding transcription factor activity"/>
    <property type="evidence" value="ECO:0007669"/>
    <property type="project" value="InterPro"/>
</dbReference>
<dbReference type="InterPro" id="IPR036388">
    <property type="entry name" value="WH-like_DNA-bd_sf"/>
</dbReference>
<evidence type="ECO:0000313" key="3">
    <source>
        <dbReference type="Proteomes" id="UP001062223"/>
    </source>
</evidence>
<dbReference type="Pfam" id="PF12802">
    <property type="entry name" value="MarR_2"/>
    <property type="match status" value="1"/>
</dbReference>
<accession>A0A9Q9T322</accession>
<dbReference type="InterPro" id="IPR000835">
    <property type="entry name" value="HTH_MarR-typ"/>
</dbReference>
<dbReference type="EMBL" id="CP106879">
    <property type="protein sequence ID" value="UYC81039.1"/>
    <property type="molecule type" value="Genomic_DNA"/>
</dbReference>
<dbReference type="Proteomes" id="UP001062223">
    <property type="component" value="Chromosome"/>
</dbReference>
<proteinExistence type="predicted"/>
<protein>
    <submittedName>
        <fullName evidence="2">MarR family winged helix-turn-helix transcriptional regulator</fullName>
    </submittedName>
</protein>